<reference evidence="12 13" key="1">
    <citation type="submission" date="2013-09" db="EMBL/GenBank/DDBJ databases">
        <title>Whole genome shotgun sequence of Vibrio ezurae NBRC 102218.</title>
        <authorList>
            <person name="Yoshida I."/>
            <person name="Hosoyama A."/>
            <person name="Numata M."/>
            <person name="Hashimoto M."/>
            <person name="Hosoyama Y."/>
            <person name="Tsuchikane K."/>
            <person name="Noguchi M."/>
            <person name="Hirakata S."/>
            <person name="Ichikawa N."/>
            <person name="Ohji S."/>
            <person name="Yamazoe A."/>
            <person name="Fujita N."/>
        </authorList>
    </citation>
    <scope>NUCLEOTIDE SEQUENCE [LARGE SCALE GENOMIC DNA]</scope>
    <source>
        <strain evidence="12 13">NBRC 102218</strain>
    </source>
</reference>
<keyword evidence="6 10" id="KW-0812">Transmembrane</keyword>
<dbReference type="GO" id="GO:0043190">
    <property type="term" value="C:ATP-binding cassette (ABC) transporter complex"/>
    <property type="evidence" value="ECO:0007669"/>
    <property type="project" value="InterPro"/>
</dbReference>
<evidence type="ECO:0000256" key="3">
    <source>
        <dbReference type="ARBA" id="ARBA00010072"/>
    </source>
</evidence>
<dbReference type="Pfam" id="PF00528">
    <property type="entry name" value="BPD_transp_1"/>
    <property type="match status" value="1"/>
</dbReference>
<dbReference type="NCBIfam" id="TIGR01726">
    <property type="entry name" value="HEQRo_perm_3TM"/>
    <property type="match status" value="1"/>
</dbReference>
<sequence>MSSRNAPTKAATSTKATALASKRYWYQSLNLLDGVLLAIIGVFLAWLYYRSAVGINYHWRWQDAIRLIFVPPSEGKLPYFFQGLVATLRLSLWSMVLALSFGTLLGIARHSKLALFKTPALLFIQLVRNIPPLVFVFIFYFFISNQLIPLLGLQSLLREHQGDLNGVQQFLFGPANLWENLASGVICIGLLSSAYIAEVIRSGLESIPKGQWEAADSLGLSGLDKYRFVIGPQVLTAITPPLAGQTISLVKDTSIVSLISIQEMTFVGTEMANSSGMIFEIWLIVGVVYFCLCFALSRLFNQIEKRSRACL</sequence>
<dbReference type="AlphaFoldDB" id="U3B1D0"/>
<dbReference type="InterPro" id="IPR043429">
    <property type="entry name" value="ArtM/GltK/GlnP/TcyL/YhdX-like"/>
</dbReference>
<keyword evidence="7" id="KW-0029">Amino-acid transport</keyword>
<evidence type="ECO:0000313" key="13">
    <source>
        <dbReference type="Proteomes" id="UP000016562"/>
    </source>
</evidence>
<dbReference type="SUPFAM" id="SSF161098">
    <property type="entry name" value="MetI-like"/>
    <property type="match status" value="1"/>
</dbReference>
<keyword evidence="4 10" id="KW-0813">Transport</keyword>
<name>U3B1D0_9VIBR</name>
<evidence type="ECO:0000259" key="11">
    <source>
        <dbReference type="PROSITE" id="PS50928"/>
    </source>
</evidence>
<dbReference type="Proteomes" id="UP000016562">
    <property type="component" value="Unassembled WGS sequence"/>
</dbReference>
<comment type="caution">
    <text evidence="12">The sequence shown here is derived from an EMBL/GenBank/DDBJ whole genome shotgun (WGS) entry which is preliminary data.</text>
</comment>
<dbReference type="OrthoDB" id="9809799at2"/>
<dbReference type="InterPro" id="IPR035906">
    <property type="entry name" value="MetI-like_sf"/>
</dbReference>
<comment type="function">
    <text evidence="1">Part of the binding-protein-dependent transport system for glutamine; probably responsible for the translocation of the substrate across the membrane.</text>
</comment>
<dbReference type="CDD" id="cd06261">
    <property type="entry name" value="TM_PBP2"/>
    <property type="match status" value="1"/>
</dbReference>
<feature type="transmembrane region" description="Helical" evidence="10">
    <location>
        <begin position="120"/>
        <end position="143"/>
    </location>
</feature>
<dbReference type="Gene3D" id="1.10.3720.10">
    <property type="entry name" value="MetI-like"/>
    <property type="match status" value="1"/>
</dbReference>
<dbReference type="STRING" id="1219080.VEZ01S_20_00370"/>
<gene>
    <name evidence="12" type="ORF">VEZ01S_20_00370</name>
</gene>
<dbReference type="GO" id="GO:0006865">
    <property type="term" value="P:amino acid transport"/>
    <property type="evidence" value="ECO:0007669"/>
    <property type="project" value="UniProtKB-KW"/>
</dbReference>
<evidence type="ECO:0000256" key="10">
    <source>
        <dbReference type="RuleBase" id="RU363032"/>
    </source>
</evidence>
<protein>
    <submittedName>
        <fullName evidence="12">Putative amino acid ABC transporter permease protein</fullName>
    </submittedName>
</protein>
<comment type="similarity">
    <text evidence="3">Belongs to the binding-protein-dependent transport system permease family. HisMQ subfamily.</text>
</comment>
<dbReference type="PROSITE" id="PS50928">
    <property type="entry name" value="ABC_TM1"/>
    <property type="match status" value="1"/>
</dbReference>
<evidence type="ECO:0000256" key="1">
    <source>
        <dbReference type="ARBA" id="ARBA00003159"/>
    </source>
</evidence>
<keyword evidence="9 10" id="KW-0472">Membrane</keyword>
<dbReference type="InterPro" id="IPR010065">
    <property type="entry name" value="AA_ABC_transptr_permease_3TM"/>
</dbReference>
<keyword evidence="13" id="KW-1185">Reference proteome</keyword>
<evidence type="ECO:0000313" key="12">
    <source>
        <dbReference type="EMBL" id="GAD79765.1"/>
    </source>
</evidence>
<accession>U3B1D0</accession>
<organism evidence="12 13">
    <name type="scientific">Vibrio ezurae NBRC 102218</name>
    <dbReference type="NCBI Taxonomy" id="1219080"/>
    <lineage>
        <taxon>Bacteria</taxon>
        <taxon>Pseudomonadati</taxon>
        <taxon>Pseudomonadota</taxon>
        <taxon>Gammaproteobacteria</taxon>
        <taxon>Vibrionales</taxon>
        <taxon>Vibrionaceae</taxon>
        <taxon>Vibrio</taxon>
    </lineage>
</organism>
<comment type="subcellular location">
    <subcellularLocation>
        <location evidence="2">Cell inner membrane</location>
        <topology evidence="2">Multi-pass membrane protein</topology>
    </subcellularLocation>
    <subcellularLocation>
        <location evidence="10">Cell membrane</location>
        <topology evidence="10">Multi-pass membrane protein</topology>
    </subcellularLocation>
</comment>
<dbReference type="PANTHER" id="PTHR30614">
    <property type="entry name" value="MEMBRANE COMPONENT OF AMINO ACID ABC TRANSPORTER"/>
    <property type="match status" value="1"/>
</dbReference>
<evidence type="ECO:0000256" key="7">
    <source>
        <dbReference type="ARBA" id="ARBA00022970"/>
    </source>
</evidence>
<feature type="domain" description="ABC transmembrane type-1" evidence="11">
    <location>
        <begin position="84"/>
        <end position="300"/>
    </location>
</feature>
<dbReference type="InterPro" id="IPR000515">
    <property type="entry name" value="MetI-like"/>
</dbReference>
<evidence type="ECO:0000256" key="6">
    <source>
        <dbReference type="ARBA" id="ARBA00022692"/>
    </source>
</evidence>
<dbReference type="PANTHER" id="PTHR30614:SF20">
    <property type="entry name" value="GLUTAMINE TRANSPORT SYSTEM PERMEASE PROTEIN GLNP"/>
    <property type="match status" value="1"/>
</dbReference>
<evidence type="ECO:0000256" key="4">
    <source>
        <dbReference type="ARBA" id="ARBA00022448"/>
    </source>
</evidence>
<evidence type="ECO:0000256" key="5">
    <source>
        <dbReference type="ARBA" id="ARBA00022475"/>
    </source>
</evidence>
<keyword evidence="5" id="KW-1003">Cell membrane</keyword>
<feature type="transmembrane region" description="Helical" evidence="10">
    <location>
        <begin position="90"/>
        <end position="108"/>
    </location>
</feature>
<feature type="transmembrane region" description="Helical" evidence="10">
    <location>
        <begin position="281"/>
        <end position="300"/>
    </location>
</feature>
<evidence type="ECO:0000256" key="8">
    <source>
        <dbReference type="ARBA" id="ARBA00022989"/>
    </source>
</evidence>
<feature type="transmembrane region" description="Helical" evidence="10">
    <location>
        <begin position="31"/>
        <end position="49"/>
    </location>
</feature>
<dbReference type="GO" id="GO:0022857">
    <property type="term" value="F:transmembrane transporter activity"/>
    <property type="evidence" value="ECO:0007669"/>
    <property type="project" value="InterPro"/>
</dbReference>
<keyword evidence="8 10" id="KW-1133">Transmembrane helix</keyword>
<dbReference type="EMBL" id="BATM01000020">
    <property type="protein sequence ID" value="GAD79765.1"/>
    <property type="molecule type" value="Genomic_DNA"/>
</dbReference>
<dbReference type="eggNOG" id="COG0765">
    <property type="taxonomic scope" value="Bacteria"/>
</dbReference>
<proteinExistence type="inferred from homology"/>
<evidence type="ECO:0000256" key="9">
    <source>
        <dbReference type="ARBA" id="ARBA00023136"/>
    </source>
</evidence>
<evidence type="ECO:0000256" key="2">
    <source>
        <dbReference type="ARBA" id="ARBA00004429"/>
    </source>
</evidence>